<feature type="binding site" evidence="8">
    <location>
        <position position="91"/>
    </location>
    <ligand>
        <name>Zn(2+)</name>
        <dbReference type="ChEBI" id="CHEBI:29105"/>
        <note>catalytic</note>
    </ligand>
</feature>
<evidence type="ECO:0000256" key="1">
    <source>
        <dbReference type="ARBA" id="ARBA00010669"/>
    </source>
</evidence>
<dbReference type="PANTHER" id="PTHR11079">
    <property type="entry name" value="CYTOSINE DEAMINASE FAMILY MEMBER"/>
    <property type="match status" value="1"/>
</dbReference>
<dbReference type="PROSITE" id="PS00903">
    <property type="entry name" value="CYT_DCMP_DEAMINASES_1"/>
    <property type="match status" value="1"/>
</dbReference>
<dbReference type="CDD" id="cd01285">
    <property type="entry name" value="nucleoside_deaminase"/>
    <property type="match status" value="1"/>
</dbReference>
<dbReference type="PANTHER" id="PTHR11079:SF202">
    <property type="entry name" value="TRNA-SPECIFIC ADENOSINE DEAMINASE"/>
    <property type="match status" value="1"/>
</dbReference>
<keyword evidence="3 8" id="KW-0819">tRNA processing</keyword>
<evidence type="ECO:0000256" key="6">
    <source>
        <dbReference type="ARBA" id="ARBA00022833"/>
    </source>
</evidence>
<sequence>MVLQNDHIDEIFMLEAIKEAKKAEQIKEVPIGAIIVHNGEIIAKAHNLRESNQNAIAHAELLAIDQACKKLGTWRLEDAVLYVTLEPCPMCAGAIMLSRIKTVVYGAKDPKGGCAGTFMNLLQDERFNHQSDVVSGVLEKECGDLLSAFFKSLRERKKEEKKRRQLQLDTNAGIDSE</sequence>
<dbReference type="FunFam" id="3.40.140.10:FF:000005">
    <property type="entry name" value="tRNA-specific adenosine deaminase"/>
    <property type="match status" value="1"/>
</dbReference>
<dbReference type="PROSITE" id="PS51747">
    <property type="entry name" value="CYT_DCMP_DEAMINASES_2"/>
    <property type="match status" value="1"/>
</dbReference>
<comment type="subunit">
    <text evidence="2 8">Homodimer.</text>
</comment>
<evidence type="ECO:0000256" key="8">
    <source>
        <dbReference type="HAMAP-Rule" id="MF_00972"/>
    </source>
</evidence>
<comment type="similarity">
    <text evidence="1">Belongs to the cytidine and deoxycytidylate deaminase family. ADAT2 subfamily.</text>
</comment>
<evidence type="ECO:0000256" key="4">
    <source>
        <dbReference type="ARBA" id="ARBA00022723"/>
    </source>
</evidence>
<dbReference type="GO" id="GO:0008270">
    <property type="term" value="F:zinc ion binding"/>
    <property type="evidence" value="ECO:0007669"/>
    <property type="project" value="UniProtKB-UniRule"/>
</dbReference>
<feature type="binding site" evidence="8">
    <location>
        <position position="58"/>
    </location>
    <ligand>
        <name>Zn(2+)</name>
        <dbReference type="ChEBI" id="CHEBI:29105"/>
        <note>catalytic</note>
    </ligand>
</feature>
<proteinExistence type="inferred from homology"/>
<evidence type="ECO:0000256" key="5">
    <source>
        <dbReference type="ARBA" id="ARBA00022801"/>
    </source>
</evidence>
<evidence type="ECO:0000256" key="7">
    <source>
        <dbReference type="ARBA" id="ARBA00048045"/>
    </source>
</evidence>
<evidence type="ECO:0000313" key="12">
    <source>
        <dbReference type="Proteomes" id="UP000321555"/>
    </source>
</evidence>
<reference evidence="12" key="1">
    <citation type="submission" date="2019-08" db="EMBL/GenBank/DDBJ databases">
        <authorList>
            <person name="Zheng X."/>
        </authorList>
    </citation>
    <scope>NUCLEOTIDE SEQUENCE [LARGE SCALE GENOMIC DNA]</scope>
    <source>
        <strain evidence="12">FJAT-25496</strain>
    </source>
</reference>
<evidence type="ECO:0000256" key="9">
    <source>
        <dbReference type="SAM" id="MobiDB-lite"/>
    </source>
</evidence>
<dbReference type="InterPro" id="IPR058535">
    <property type="entry name" value="MafB19-deam"/>
</dbReference>
<dbReference type="Pfam" id="PF14437">
    <property type="entry name" value="MafB19-deam"/>
    <property type="match status" value="1"/>
</dbReference>
<comment type="cofactor">
    <cofactor evidence="8">
        <name>Zn(2+)</name>
        <dbReference type="ChEBI" id="CHEBI:29105"/>
    </cofactor>
    <text evidence="8">Binds 1 zinc ion per subunit.</text>
</comment>
<dbReference type="GO" id="GO:0002100">
    <property type="term" value="P:tRNA wobble adenosine to inosine editing"/>
    <property type="evidence" value="ECO:0007669"/>
    <property type="project" value="UniProtKB-UniRule"/>
</dbReference>
<keyword evidence="6 8" id="KW-0862">Zinc</keyword>
<dbReference type="SUPFAM" id="SSF53927">
    <property type="entry name" value="Cytidine deaminase-like"/>
    <property type="match status" value="1"/>
</dbReference>
<evidence type="ECO:0000256" key="3">
    <source>
        <dbReference type="ARBA" id="ARBA00022694"/>
    </source>
</evidence>
<dbReference type="InterPro" id="IPR016193">
    <property type="entry name" value="Cytidine_deaminase-like"/>
</dbReference>
<dbReference type="EMBL" id="CP042593">
    <property type="protein sequence ID" value="QED49952.1"/>
    <property type="molecule type" value="Genomic_DNA"/>
</dbReference>
<organism evidence="11 12">
    <name type="scientific">Cytobacillus dafuensis</name>
    <name type="common">Bacillus dafuensis</name>
    <dbReference type="NCBI Taxonomy" id="1742359"/>
    <lineage>
        <taxon>Bacteria</taxon>
        <taxon>Bacillati</taxon>
        <taxon>Bacillota</taxon>
        <taxon>Bacilli</taxon>
        <taxon>Bacillales</taxon>
        <taxon>Bacillaceae</taxon>
        <taxon>Cytobacillus</taxon>
    </lineage>
</organism>
<feature type="region of interest" description="Disordered" evidence="9">
    <location>
        <begin position="158"/>
        <end position="177"/>
    </location>
</feature>
<dbReference type="STRING" id="1742359.GCA_001439625_02297"/>
<keyword evidence="5 8" id="KW-0378">Hydrolase</keyword>
<dbReference type="InterPro" id="IPR028883">
    <property type="entry name" value="tRNA_aden_deaminase"/>
</dbReference>
<evidence type="ECO:0000313" key="11">
    <source>
        <dbReference type="EMBL" id="QED49952.1"/>
    </source>
</evidence>
<name>A0A5B8Z9Z1_CYTDA</name>
<keyword evidence="12" id="KW-1185">Reference proteome</keyword>
<dbReference type="Proteomes" id="UP000321555">
    <property type="component" value="Chromosome"/>
</dbReference>
<keyword evidence="4 8" id="KW-0479">Metal-binding</keyword>
<dbReference type="OrthoDB" id="9802676at2"/>
<comment type="catalytic activity">
    <reaction evidence="7 8">
        <text>adenosine(34) in tRNA + H2O + H(+) = inosine(34) in tRNA + NH4(+)</text>
        <dbReference type="Rhea" id="RHEA:43168"/>
        <dbReference type="Rhea" id="RHEA-COMP:10373"/>
        <dbReference type="Rhea" id="RHEA-COMP:10374"/>
        <dbReference type="ChEBI" id="CHEBI:15377"/>
        <dbReference type="ChEBI" id="CHEBI:15378"/>
        <dbReference type="ChEBI" id="CHEBI:28938"/>
        <dbReference type="ChEBI" id="CHEBI:74411"/>
        <dbReference type="ChEBI" id="CHEBI:82852"/>
        <dbReference type="EC" id="3.5.4.33"/>
    </reaction>
</comment>
<evidence type="ECO:0000256" key="2">
    <source>
        <dbReference type="ARBA" id="ARBA00011738"/>
    </source>
</evidence>
<evidence type="ECO:0000259" key="10">
    <source>
        <dbReference type="PROSITE" id="PS51747"/>
    </source>
</evidence>
<dbReference type="NCBIfam" id="NF008113">
    <property type="entry name" value="PRK10860.1"/>
    <property type="match status" value="1"/>
</dbReference>
<gene>
    <name evidence="8" type="primary">tadA</name>
    <name evidence="11" type="ORF">FSZ17_00110</name>
</gene>
<feature type="active site" description="Proton donor" evidence="8">
    <location>
        <position position="60"/>
    </location>
</feature>
<dbReference type="Gene3D" id="3.40.140.10">
    <property type="entry name" value="Cytidine Deaminase, domain 2"/>
    <property type="match status" value="1"/>
</dbReference>
<feature type="domain" description="CMP/dCMP-type deaminase" evidence="10">
    <location>
        <begin position="7"/>
        <end position="132"/>
    </location>
</feature>
<feature type="binding site" evidence="8">
    <location>
        <position position="88"/>
    </location>
    <ligand>
        <name>Zn(2+)</name>
        <dbReference type="ChEBI" id="CHEBI:29105"/>
        <note>catalytic</note>
    </ligand>
</feature>
<protein>
    <recommendedName>
        <fullName evidence="8">tRNA-specific adenosine deaminase</fullName>
        <ecNumber evidence="8">3.5.4.33</ecNumber>
    </recommendedName>
</protein>
<accession>A0A5B8Z9Z1</accession>
<dbReference type="KEGG" id="bda:FSZ17_00110"/>
<dbReference type="GO" id="GO:0052717">
    <property type="term" value="F:tRNA-specific adenosine-34 deaminase activity"/>
    <property type="evidence" value="ECO:0007669"/>
    <property type="project" value="UniProtKB-UniRule"/>
</dbReference>
<dbReference type="AlphaFoldDB" id="A0A5B8Z9Z1"/>
<comment type="function">
    <text evidence="8">Catalyzes the deamination of adenosine to inosine at the wobble position 34 of tRNA(Arg2).</text>
</comment>
<dbReference type="HAMAP" id="MF_00972">
    <property type="entry name" value="tRNA_aden_deaminase"/>
    <property type="match status" value="1"/>
</dbReference>
<dbReference type="InterPro" id="IPR002125">
    <property type="entry name" value="CMP_dCMP_dom"/>
</dbReference>
<dbReference type="EC" id="3.5.4.33" evidence="8"/>
<dbReference type="InterPro" id="IPR016192">
    <property type="entry name" value="APOBEC/CMP_deaminase_Zn-bd"/>
</dbReference>